<organism evidence="1 2">
    <name type="scientific">Sphagnum jensenii</name>
    <dbReference type="NCBI Taxonomy" id="128206"/>
    <lineage>
        <taxon>Eukaryota</taxon>
        <taxon>Viridiplantae</taxon>
        <taxon>Streptophyta</taxon>
        <taxon>Embryophyta</taxon>
        <taxon>Bryophyta</taxon>
        <taxon>Sphagnophytina</taxon>
        <taxon>Sphagnopsida</taxon>
        <taxon>Sphagnales</taxon>
        <taxon>Sphagnaceae</taxon>
        <taxon>Sphagnum</taxon>
    </lineage>
</organism>
<keyword evidence="2" id="KW-1185">Reference proteome</keyword>
<reference evidence="1 2" key="1">
    <citation type="submission" date="2024-02" db="EMBL/GenBank/DDBJ databases">
        <authorList>
            <consortium name="ELIXIR-Norway"/>
            <consortium name="Elixir Norway"/>
        </authorList>
    </citation>
    <scope>NUCLEOTIDE SEQUENCE [LARGE SCALE GENOMIC DNA]</scope>
</reference>
<sequence length="89" mass="10366">MEASSSVIYDSHLSHQSICKTLDSIIPSRIRTVWHCKCAIVVVHWLQQHQEENRHINTNLEMMDSSMDMERIGPGFDLPLFVSHRTRSF</sequence>
<protein>
    <submittedName>
        <fullName evidence="1">Uncharacterized protein</fullName>
    </submittedName>
</protein>
<gene>
    <name evidence="1" type="ORF">CSSPJE1EN1_LOCUS391</name>
</gene>
<dbReference type="EMBL" id="OZ020096">
    <property type="protein sequence ID" value="CAK9254913.1"/>
    <property type="molecule type" value="Genomic_DNA"/>
</dbReference>
<name>A0ABP0VKD9_9BRYO</name>
<accession>A0ABP0VKD9</accession>
<dbReference type="Proteomes" id="UP001497444">
    <property type="component" value="Chromosome 1"/>
</dbReference>
<proteinExistence type="predicted"/>
<evidence type="ECO:0000313" key="2">
    <source>
        <dbReference type="Proteomes" id="UP001497444"/>
    </source>
</evidence>
<evidence type="ECO:0000313" key="1">
    <source>
        <dbReference type="EMBL" id="CAK9254913.1"/>
    </source>
</evidence>